<evidence type="ECO:0000313" key="9">
    <source>
        <dbReference type="Proteomes" id="UP000275356"/>
    </source>
</evidence>
<evidence type="ECO:0000256" key="7">
    <source>
        <dbReference type="SAM" id="SignalP"/>
    </source>
</evidence>
<feature type="chain" id="PRO_5018266700" evidence="7">
    <location>
        <begin position="25"/>
        <end position="298"/>
    </location>
</feature>
<protein>
    <submittedName>
        <fullName evidence="8">D-methionine transport system substrate-binding protein</fullName>
    </submittedName>
</protein>
<evidence type="ECO:0000256" key="5">
    <source>
        <dbReference type="ARBA" id="ARBA00023139"/>
    </source>
</evidence>
<evidence type="ECO:0000256" key="6">
    <source>
        <dbReference type="ARBA" id="ARBA00023288"/>
    </source>
</evidence>
<reference evidence="8 9" key="1">
    <citation type="submission" date="2018-11" db="EMBL/GenBank/DDBJ databases">
        <title>Sequencing the genomes of 1000 actinobacteria strains.</title>
        <authorList>
            <person name="Klenk H.-P."/>
        </authorList>
    </citation>
    <scope>NUCLEOTIDE SEQUENCE [LARGE SCALE GENOMIC DNA]</scope>
    <source>
        <strain evidence="8 9">DSM 13521</strain>
    </source>
</reference>
<gene>
    <name evidence="8" type="ORF">EDD28_2763</name>
</gene>
<keyword evidence="4" id="KW-0472">Membrane</keyword>
<dbReference type="Gene3D" id="3.40.190.10">
    <property type="entry name" value="Periplasmic binding protein-like II"/>
    <property type="match status" value="2"/>
</dbReference>
<dbReference type="EMBL" id="RKHQ01000002">
    <property type="protein sequence ID" value="ROR93351.1"/>
    <property type="molecule type" value="Genomic_DNA"/>
</dbReference>
<keyword evidence="5" id="KW-0564">Palmitate</keyword>
<comment type="subcellular location">
    <subcellularLocation>
        <location evidence="1">Membrane</location>
        <topology evidence="1">Lipid-anchor</topology>
    </subcellularLocation>
</comment>
<dbReference type="PANTHER" id="PTHR30429:SF3">
    <property type="entry name" value="LIPOPROTEIN"/>
    <property type="match status" value="1"/>
</dbReference>
<dbReference type="PROSITE" id="PS51257">
    <property type="entry name" value="PROKAR_LIPOPROTEIN"/>
    <property type="match status" value="1"/>
</dbReference>
<keyword evidence="9" id="KW-1185">Reference proteome</keyword>
<dbReference type="Proteomes" id="UP000275356">
    <property type="component" value="Unassembled WGS sequence"/>
</dbReference>
<sequence>MTSRRLVKLLAPATIVALLMTACAGDGKDGSDGASGGDTIRIGVVGAADSQWTVFKEKAAAEGLQVEIVDFSDYQVPNRALADGELDLNQFQHLQFLADFNVNTGSDLQPIGATAVYPLNLYSLEYASVEEIPDGATIAVPNDATNLARALLNLQQAGLIELADGGNSFSTEADVLPGSRVEVVPVDAAQTATNLQGGSVQAAVINNDFVSKAGLTDDDIVYPDDPTGDAIKPYINIFVARAEDKDDADYLKLVEIWHDPEVEAAVTEDSGGLAIFVDTPAAELQQILADIEANAPAS</sequence>
<name>A0A3N2D0S5_9MICO</name>
<keyword evidence="6" id="KW-0449">Lipoprotein</keyword>
<proteinExistence type="inferred from homology"/>
<dbReference type="SUPFAM" id="SSF53850">
    <property type="entry name" value="Periplasmic binding protein-like II"/>
    <property type="match status" value="1"/>
</dbReference>
<dbReference type="Pfam" id="PF03180">
    <property type="entry name" value="Lipoprotein_9"/>
    <property type="match status" value="1"/>
</dbReference>
<comment type="similarity">
    <text evidence="2">Belongs to the NlpA lipoprotein family.</text>
</comment>
<dbReference type="AlphaFoldDB" id="A0A3N2D0S5"/>
<evidence type="ECO:0000256" key="4">
    <source>
        <dbReference type="ARBA" id="ARBA00023136"/>
    </source>
</evidence>
<evidence type="ECO:0000256" key="3">
    <source>
        <dbReference type="ARBA" id="ARBA00022729"/>
    </source>
</evidence>
<dbReference type="OrthoDB" id="9812878at2"/>
<evidence type="ECO:0000256" key="1">
    <source>
        <dbReference type="ARBA" id="ARBA00004635"/>
    </source>
</evidence>
<organism evidence="8 9">
    <name type="scientific">Salana multivorans</name>
    <dbReference type="NCBI Taxonomy" id="120377"/>
    <lineage>
        <taxon>Bacteria</taxon>
        <taxon>Bacillati</taxon>
        <taxon>Actinomycetota</taxon>
        <taxon>Actinomycetes</taxon>
        <taxon>Micrococcales</taxon>
        <taxon>Beutenbergiaceae</taxon>
        <taxon>Salana</taxon>
    </lineage>
</organism>
<dbReference type="RefSeq" id="WP_123740326.1">
    <property type="nucleotide sequence ID" value="NZ_RKHQ01000002.1"/>
</dbReference>
<comment type="caution">
    <text evidence="8">The sequence shown here is derived from an EMBL/GenBank/DDBJ whole genome shotgun (WGS) entry which is preliminary data.</text>
</comment>
<dbReference type="PANTHER" id="PTHR30429">
    <property type="entry name" value="D-METHIONINE-BINDING LIPOPROTEIN METQ"/>
    <property type="match status" value="1"/>
</dbReference>
<dbReference type="GO" id="GO:0016020">
    <property type="term" value="C:membrane"/>
    <property type="evidence" value="ECO:0007669"/>
    <property type="project" value="UniProtKB-SubCell"/>
</dbReference>
<evidence type="ECO:0000256" key="2">
    <source>
        <dbReference type="ARBA" id="ARBA00008973"/>
    </source>
</evidence>
<dbReference type="InterPro" id="IPR004872">
    <property type="entry name" value="Lipoprotein_NlpA"/>
</dbReference>
<evidence type="ECO:0000313" key="8">
    <source>
        <dbReference type="EMBL" id="ROR93351.1"/>
    </source>
</evidence>
<keyword evidence="3 7" id="KW-0732">Signal</keyword>
<accession>A0A3N2D0S5</accession>
<feature type="signal peptide" evidence="7">
    <location>
        <begin position="1"/>
        <end position="24"/>
    </location>
</feature>